<name>A0A0F9KEF3_9ZZZZ</name>
<organism evidence="1">
    <name type="scientific">marine sediment metagenome</name>
    <dbReference type="NCBI Taxonomy" id="412755"/>
    <lineage>
        <taxon>unclassified sequences</taxon>
        <taxon>metagenomes</taxon>
        <taxon>ecological metagenomes</taxon>
    </lineage>
</organism>
<comment type="caution">
    <text evidence="1">The sequence shown here is derived from an EMBL/GenBank/DDBJ whole genome shotgun (WGS) entry which is preliminary data.</text>
</comment>
<sequence length="209" mass="23401">MLWLVMGIKCRLVKKVGTRATLRTYWGSGECPNAYGNGSKGIHNAHILLAENDISDDNKIGGAISDHPIEKWPTKCDNCPAVVPEDKKVHRQIFRRRIYSTESGELGPGDMYWIDYTYGGKHDCWMHTTCDGMHLHVRLPNNRTWDIDSQASNCTKKKDKVHRCWIRTGTPPNVTITKGKKGDDTCAAGAGSIKAGDYHGFLKNGRFEP</sequence>
<dbReference type="EMBL" id="LAZR01008206">
    <property type="protein sequence ID" value="KKM80303.1"/>
    <property type="molecule type" value="Genomic_DNA"/>
</dbReference>
<reference evidence="1" key="1">
    <citation type="journal article" date="2015" name="Nature">
        <title>Complex archaea that bridge the gap between prokaryotes and eukaryotes.</title>
        <authorList>
            <person name="Spang A."/>
            <person name="Saw J.H."/>
            <person name="Jorgensen S.L."/>
            <person name="Zaremba-Niedzwiedzka K."/>
            <person name="Martijn J."/>
            <person name="Lind A.E."/>
            <person name="van Eijk R."/>
            <person name="Schleper C."/>
            <person name="Guy L."/>
            <person name="Ettema T.J."/>
        </authorList>
    </citation>
    <scope>NUCLEOTIDE SEQUENCE</scope>
</reference>
<gene>
    <name evidence="1" type="ORF">LCGC14_1341130</name>
</gene>
<proteinExistence type="predicted"/>
<feature type="non-terminal residue" evidence="1">
    <location>
        <position position="1"/>
    </location>
</feature>
<accession>A0A0F9KEF3</accession>
<protein>
    <submittedName>
        <fullName evidence="1">Uncharacterized protein</fullName>
    </submittedName>
</protein>
<dbReference type="AlphaFoldDB" id="A0A0F9KEF3"/>
<evidence type="ECO:0000313" key="1">
    <source>
        <dbReference type="EMBL" id="KKM80303.1"/>
    </source>
</evidence>